<accession>A0A6C0IBF9</accession>
<reference evidence="2" key="1">
    <citation type="journal article" date="2020" name="Nature">
        <title>Giant virus diversity and host interactions through global metagenomics.</title>
        <authorList>
            <person name="Schulz F."/>
            <person name="Roux S."/>
            <person name="Paez-Espino D."/>
            <person name="Jungbluth S."/>
            <person name="Walsh D.A."/>
            <person name="Denef V.J."/>
            <person name="McMahon K.D."/>
            <person name="Konstantinidis K.T."/>
            <person name="Eloe-Fadrosh E.A."/>
            <person name="Kyrpides N.C."/>
            <person name="Woyke T."/>
        </authorList>
    </citation>
    <scope>NUCLEOTIDE SEQUENCE</scope>
    <source>
        <strain evidence="2">GVMAG-M-3300023184-62</strain>
    </source>
</reference>
<keyword evidence="1" id="KW-0812">Transmembrane</keyword>
<dbReference type="EMBL" id="MN740152">
    <property type="protein sequence ID" value="QHT89930.1"/>
    <property type="molecule type" value="Genomic_DNA"/>
</dbReference>
<evidence type="ECO:0000256" key="1">
    <source>
        <dbReference type="SAM" id="Phobius"/>
    </source>
</evidence>
<protein>
    <submittedName>
        <fullName evidence="2">Uncharacterized protein</fullName>
    </submittedName>
</protein>
<keyword evidence="1" id="KW-0472">Membrane</keyword>
<keyword evidence="1" id="KW-1133">Transmembrane helix</keyword>
<proteinExistence type="predicted"/>
<dbReference type="AlphaFoldDB" id="A0A6C0IBF9"/>
<feature type="transmembrane region" description="Helical" evidence="1">
    <location>
        <begin position="6"/>
        <end position="24"/>
    </location>
</feature>
<sequence>MSVSPSAAIFWTLLAGLSVIAMLYKKEQKKEGFAPNNNINEGSTRQTTTDVLTSKGKILINQPLQPAQASLNGANAHPSFLPGLLPSAPFGEVSQTAPLPYKNPVMQKASMIQLNSTLEDLRGFLGFEAKGLEDRSDPAIQLPLQRLKGDFQRLSDEFRVLSQSPGIDSQLTVDDINSIRSNLRFLQNTARAFDANKDSQEGFVDIQGSNQGPRATKDELAELALKLFVEVKRLSSSATTDPVTQARINILNNMRQDTMGILAKLNSGAMAATDVPIYQSDIKNILPQLQNANQPLPQLIKKAGLHPALMNLLPVNPNSKEAEYMAENQEVVKQYMDKLMQGLSWNINLGVEYTSENKRYAGPGSGAGSSSQLGTHSTSTVDDGFQTLFNTGFPSISELQNTTNPNAKFAPGGQQGARDFGLTLQDQQQQAIAAAAPVNTDPGHFEWKTRAKQIREAIRMRGLDPTDFGALTPEQENQVSPSFSWRGYSKMICSRLANTMDPGLPETCGCPPEGWRGWSAPQ</sequence>
<evidence type="ECO:0000313" key="2">
    <source>
        <dbReference type="EMBL" id="QHT89930.1"/>
    </source>
</evidence>
<name>A0A6C0IBF9_9ZZZZ</name>
<organism evidence="2">
    <name type="scientific">viral metagenome</name>
    <dbReference type="NCBI Taxonomy" id="1070528"/>
    <lineage>
        <taxon>unclassified sequences</taxon>
        <taxon>metagenomes</taxon>
        <taxon>organismal metagenomes</taxon>
    </lineage>
</organism>